<evidence type="ECO:0000313" key="2">
    <source>
        <dbReference type="Proteomes" id="UP000182314"/>
    </source>
</evidence>
<reference evidence="1 2" key="1">
    <citation type="submission" date="2016-10" db="EMBL/GenBank/DDBJ databases">
        <authorList>
            <person name="Varghese N."/>
            <person name="Submissions S."/>
        </authorList>
    </citation>
    <scope>NUCLEOTIDE SEQUENCE [LARGE SCALE GENOMIC DNA]</scope>
    <source>
        <strain evidence="1 2">CGMCC 1.7012</strain>
    </source>
</reference>
<protein>
    <submittedName>
        <fullName evidence="1">Uncharacterized protein</fullName>
    </submittedName>
</protein>
<dbReference type="EMBL" id="FOKO01000001">
    <property type="protein sequence ID" value="SFB68467.1"/>
    <property type="molecule type" value="Genomic_DNA"/>
</dbReference>
<sequence length="29" mass="3473">MAWRPILYVILTHNPRLNSRRAQLRLVQG</sequence>
<name>A0AA94GZP7_9ENTR</name>
<dbReference type="Proteomes" id="UP000182314">
    <property type="component" value="Unassembled WGS sequence"/>
</dbReference>
<proteinExistence type="predicted"/>
<gene>
    <name evidence="1" type="ORF">SAMN05216286_0277</name>
</gene>
<organism evidence="1 2">
    <name type="scientific">Kosakonia oryzae</name>
    <dbReference type="NCBI Taxonomy" id="497725"/>
    <lineage>
        <taxon>Bacteria</taxon>
        <taxon>Pseudomonadati</taxon>
        <taxon>Pseudomonadota</taxon>
        <taxon>Gammaproteobacteria</taxon>
        <taxon>Enterobacterales</taxon>
        <taxon>Enterobacteriaceae</taxon>
        <taxon>Kosakonia</taxon>
    </lineage>
</organism>
<evidence type="ECO:0000313" key="1">
    <source>
        <dbReference type="EMBL" id="SFB68467.1"/>
    </source>
</evidence>
<accession>A0AA94GZP7</accession>
<comment type="caution">
    <text evidence="1">The sequence shown here is derived from an EMBL/GenBank/DDBJ whole genome shotgun (WGS) entry which is preliminary data.</text>
</comment>
<dbReference type="AlphaFoldDB" id="A0AA94GZP7"/>